<name>E2B8Y7_HARSA</name>
<dbReference type="Proteomes" id="UP000008237">
    <property type="component" value="Unassembled WGS sequence"/>
</dbReference>
<dbReference type="InParanoid" id="E2B8Y7"/>
<dbReference type="AlphaFoldDB" id="E2B8Y7"/>
<organism evidence="2">
    <name type="scientific">Harpegnathos saltator</name>
    <name type="common">Jerdon's jumping ant</name>
    <dbReference type="NCBI Taxonomy" id="610380"/>
    <lineage>
        <taxon>Eukaryota</taxon>
        <taxon>Metazoa</taxon>
        <taxon>Ecdysozoa</taxon>
        <taxon>Arthropoda</taxon>
        <taxon>Hexapoda</taxon>
        <taxon>Insecta</taxon>
        <taxon>Pterygota</taxon>
        <taxon>Neoptera</taxon>
        <taxon>Endopterygota</taxon>
        <taxon>Hymenoptera</taxon>
        <taxon>Apocrita</taxon>
        <taxon>Aculeata</taxon>
        <taxon>Formicoidea</taxon>
        <taxon>Formicidae</taxon>
        <taxon>Ponerinae</taxon>
        <taxon>Ponerini</taxon>
        <taxon>Harpegnathos</taxon>
    </lineage>
</organism>
<feature type="non-terminal residue" evidence="1">
    <location>
        <position position="1"/>
    </location>
</feature>
<accession>E2B8Y7</accession>
<proteinExistence type="predicted"/>
<feature type="non-terminal residue" evidence="1">
    <location>
        <position position="45"/>
    </location>
</feature>
<gene>
    <name evidence="1" type="ORF">EAI_00004</name>
</gene>
<protein>
    <submittedName>
        <fullName evidence="1">Uncharacterized protein</fullName>
    </submittedName>
</protein>
<keyword evidence="2" id="KW-1185">Reference proteome</keyword>
<sequence length="45" mass="5371">TYSGFLVQCRQNDIFPDTILWTDEATFIQNGIFNSRNHLYWSDEN</sequence>
<evidence type="ECO:0000313" key="1">
    <source>
        <dbReference type="EMBL" id="EFN87843.1"/>
    </source>
</evidence>
<dbReference type="EMBL" id="GL446399">
    <property type="protein sequence ID" value="EFN87843.1"/>
    <property type="molecule type" value="Genomic_DNA"/>
</dbReference>
<evidence type="ECO:0000313" key="2">
    <source>
        <dbReference type="Proteomes" id="UP000008237"/>
    </source>
</evidence>
<reference evidence="1 2" key="1">
    <citation type="journal article" date="2010" name="Science">
        <title>Genomic comparison of the ants Camponotus floridanus and Harpegnathos saltator.</title>
        <authorList>
            <person name="Bonasio R."/>
            <person name="Zhang G."/>
            <person name="Ye C."/>
            <person name="Mutti N.S."/>
            <person name="Fang X."/>
            <person name="Qin N."/>
            <person name="Donahue G."/>
            <person name="Yang P."/>
            <person name="Li Q."/>
            <person name="Li C."/>
            <person name="Zhang P."/>
            <person name="Huang Z."/>
            <person name="Berger S.L."/>
            <person name="Reinberg D."/>
            <person name="Wang J."/>
            <person name="Liebig J."/>
        </authorList>
    </citation>
    <scope>NUCLEOTIDE SEQUENCE [LARGE SCALE GENOMIC DNA]</scope>
    <source>
        <strain evidence="1 2">R22 G/1</strain>
    </source>
</reference>